<dbReference type="PROSITE" id="PS01075">
    <property type="entry name" value="ACETATE_KINASE_1"/>
    <property type="match status" value="1"/>
</dbReference>
<evidence type="ECO:0000256" key="3">
    <source>
        <dbReference type="ARBA" id="ARBA00022679"/>
    </source>
</evidence>
<name>A0A644UAP9_9ZZZZ</name>
<evidence type="ECO:0000256" key="6">
    <source>
        <dbReference type="ARBA" id="ARBA00022840"/>
    </source>
</evidence>
<dbReference type="HAMAP" id="MF_00542">
    <property type="entry name" value="Butyrate_kinase"/>
    <property type="match status" value="1"/>
</dbReference>
<dbReference type="AlphaFoldDB" id="A0A644UAP9"/>
<keyword evidence="3 8" id="KW-0808">Transferase</keyword>
<dbReference type="Gene3D" id="3.30.420.40">
    <property type="match status" value="2"/>
</dbReference>
<keyword evidence="5 8" id="KW-0418">Kinase</keyword>
<dbReference type="PANTHER" id="PTHR21060">
    <property type="entry name" value="ACETATE KINASE"/>
    <property type="match status" value="1"/>
</dbReference>
<evidence type="ECO:0000256" key="4">
    <source>
        <dbReference type="ARBA" id="ARBA00022741"/>
    </source>
</evidence>
<dbReference type="GO" id="GO:0005524">
    <property type="term" value="F:ATP binding"/>
    <property type="evidence" value="ECO:0007669"/>
    <property type="project" value="UniProtKB-KW"/>
</dbReference>
<evidence type="ECO:0000256" key="5">
    <source>
        <dbReference type="ARBA" id="ARBA00022777"/>
    </source>
</evidence>
<dbReference type="InterPro" id="IPR043129">
    <property type="entry name" value="ATPase_NBD"/>
</dbReference>
<dbReference type="SUPFAM" id="SSF53067">
    <property type="entry name" value="Actin-like ATPase domain"/>
    <property type="match status" value="2"/>
</dbReference>
<proteinExistence type="inferred from homology"/>
<dbReference type="GO" id="GO:0047761">
    <property type="term" value="F:butyrate kinase activity"/>
    <property type="evidence" value="ECO:0007669"/>
    <property type="project" value="UniProtKB-EC"/>
</dbReference>
<accession>A0A644UAP9</accession>
<dbReference type="InterPro" id="IPR000890">
    <property type="entry name" value="Aliphatic_acid_kin_short-chain"/>
</dbReference>
<dbReference type="CDD" id="cd24011">
    <property type="entry name" value="ASKHA_NBD_BK"/>
    <property type="match status" value="1"/>
</dbReference>
<keyword evidence="4" id="KW-0547">Nucleotide-binding</keyword>
<protein>
    <submittedName>
        <fullName evidence="8">Butyrate kinase 2</fullName>
        <ecNumber evidence="8">2.7.2.7</ecNumber>
    </submittedName>
</protein>
<keyword evidence="2" id="KW-0963">Cytoplasm</keyword>
<dbReference type="NCBIfam" id="NF002834">
    <property type="entry name" value="PRK03011.1-5"/>
    <property type="match status" value="1"/>
</dbReference>
<dbReference type="PROSITE" id="PS01076">
    <property type="entry name" value="ACETATE_KINASE_2"/>
    <property type="match status" value="1"/>
</dbReference>
<dbReference type="EMBL" id="VSSQ01000094">
    <property type="protein sequence ID" value="MPL76059.1"/>
    <property type="molecule type" value="Genomic_DNA"/>
</dbReference>
<gene>
    <name evidence="8" type="primary">buk2_6</name>
    <name evidence="8" type="ORF">SDC9_21904</name>
</gene>
<dbReference type="GO" id="GO:0005737">
    <property type="term" value="C:cytoplasm"/>
    <property type="evidence" value="ECO:0007669"/>
    <property type="project" value="UniProtKB-SubCell"/>
</dbReference>
<dbReference type="GO" id="GO:0006083">
    <property type="term" value="P:acetate metabolic process"/>
    <property type="evidence" value="ECO:0007669"/>
    <property type="project" value="TreeGrafter"/>
</dbReference>
<dbReference type="Pfam" id="PF00871">
    <property type="entry name" value="Acetate_kinase"/>
    <property type="match status" value="1"/>
</dbReference>
<organism evidence="8">
    <name type="scientific">bioreactor metagenome</name>
    <dbReference type="NCBI Taxonomy" id="1076179"/>
    <lineage>
        <taxon>unclassified sequences</taxon>
        <taxon>metagenomes</taxon>
        <taxon>ecological metagenomes</taxon>
    </lineage>
</organism>
<evidence type="ECO:0000256" key="1">
    <source>
        <dbReference type="ARBA" id="ARBA00004496"/>
    </source>
</evidence>
<evidence type="ECO:0000256" key="7">
    <source>
        <dbReference type="ARBA" id="ARBA00048596"/>
    </source>
</evidence>
<dbReference type="EC" id="2.7.2.7" evidence="8"/>
<reference evidence="8" key="1">
    <citation type="submission" date="2019-08" db="EMBL/GenBank/DDBJ databases">
        <authorList>
            <person name="Kucharzyk K."/>
            <person name="Murdoch R.W."/>
            <person name="Higgins S."/>
            <person name="Loffler F."/>
        </authorList>
    </citation>
    <scope>NUCLEOTIDE SEQUENCE</scope>
</reference>
<evidence type="ECO:0000256" key="2">
    <source>
        <dbReference type="ARBA" id="ARBA00022490"/>
    </source>
</evidence>
<keyword evidence="6" id="KW-0067">ATP-binding</keyword>
<sequence>MEEFRILAINPGSTSTKIAVFNGANPVFVRTITHSTEELAGFDKITDQYNFRKEIIYKQLEEAGIEMDSIRAVVGRGGLTKPIPSGVYEVNEAMKHDMANSPMGEHASNLGGFIADDIAKSLPNARAFIADPVVVDELEPHARVSGHPEFARKSIFHALNQKAIARQHAKSIMRKYEDLNLIVVHLGGGISVGAHRKGQVVDVNQALDGEGPFSPERSGTLPSADLVRLCFSGKYTQKEILTMIKGKGGMAAFLGTNSAYEVEQRALAGDEYAKFIFEAMAFQVAKAIGAMSTVLKGEVDGILITGGIAHGKWFVNQVIERVYKIGPVHVYPGEDEMRALAVNGMMVLKGEIEVKEYK</sequence>
<dbReference type="InterPro" id="IPR011245">
    <property type="entry name" value="Butyrate_kin"/>
</dbReference>
<dbReference type="InterPro" id="IPR023865">
    <property type="entry name" value="Aliphatic_acid_kinase_CS"/>
</dbReference>
<dbReference type="PRINTS" id="PR00471">
    <property type="entry name" value="ACETATEKNASE"/>
</dbReference>
<comment type="subcellular location">
    <subcellularLocation>
        <location evidence="1">Cytoplasm</location>
    </subcellularLocation>
</comment>
<dbReference type="NCBIfam" id="TIGR02707">
    <property type="entry name" value="butyr_kinase"/>
    <property type="match status" value="1"/>
</dbReference>
<comment type="caution">
    <text evidence="8">The sequence shown here is derived from an EMBL/GenBank/DDBJ whole genome shotgun (WGS) entry which is preliminary data.</text>
</comment>
<dbReference type="PIRSF" id="PIRSF036458">
    <property type="entry name" value="Butyrate_kin"/>
    <property type="match status" value="1"/>
</dbReference>
<comment type="catalytic activity">
    <reaction evidence="7">
        <text>butanoate + ATP = butanoyl phosphate + ADP</text>
        <dbReference type="Rhea" id="RHEA:13585"/>
        <dbReference type="ChEBI" id="CHEBI:17968"/>
        <dbReference type="ChEBI" id="CHEBI:30616"/>
        <dbReference type="ChEBI" id="CHEBI:58079"/>
        <dbReference type="ChEBI" id="CHEBI:456216"/>
        <dbReference type="EC" id="2.7.2.7"/>
    </reaction>
</comment>
<dbReference type="PANTHER" id="PTHR21060:SF3">
    <property type="entry name" value="BUTYRATE KINASE 2-RELATED"/>
    <property type="match status" value="1"/>
</dbReference>
<evidence type="ECO:0000313" key="8">
    <source>
        <dbReference type="EMBL" id="MPL76059.1"/>
    </source>
</evidence>
<dbReference type="GO" id="GO:0008776">
    <property type="term" value="F:acetate kinase activity"/>
    <property type="evidence" value="ECO:0007669"/>
    <property type="project" value="TreeGrafter"/>
</dbReference>